<evidence type="ECO:0000313" key="2">
    <source>
        <dbReference type="EMBL" id="QGU32206.1"/>
    </source>
</evidence>
<name>A0A6I6EA87_THETI</name>
<proteinExistence type="predicted"/>
<feature type="region of interest" description="Disordered" evidence="1">
    <location>
        <begin position="54"/>
        <end position="75"/>
    </location>
</feature>
<dbReference type="Proteomes" id="UP000426424">
    <property type="component" value="Chromosome"/>
</dbReference>
<gene>
    <name evidence="2" type="ORF">E6P07_03910</name>
</gene>
<dbReference type="KEGG" id="ttp:E6P07_03910"/>
<dbReference type="EMBL" id="CP039268">
    <property type="protein sequence ID" value="QGU32206.1"/>
    <property type="molecule type" value="Genomic_DNA"/>
</dbReference>
<accession>A0A6I6EA87</accession>
<protein>
    <submittedName>
        <fullName evidence="2">Uncharacterized protein</fullName>
    </submittedName>
</protein>
<dbReference type="OrthoDB" id="9804309at2"/>
<dbReference type="RefSeq" id="WP_153974405.1">
    <property type="nucleotide sequence ID" value="NZ_CP039268.1"/>
</dbReference>
<reference evidence="2 3" key="1">
    <citation type="submission" date="2019-12" db="EMBL/GenBank/DDBJ databases">
        <title>The complete genome of the thermophilic, anoxygenic phototrophic gammaproteobacterium Thermochromatium tepidum.</title>
        <authorList>
            <person name="Sattley W.M."/>
            <person name="Swingley W.D."/>
            <person name="Burchell B.M."/>
            <person name="Gurbani S.A."/>
            <person name="Kujawa C.M."/>
            <person name="Nuccio D.A."/>
            <person name="Schladweiler J."/>
            <person name="Shaffer K.N."/>
            <person name="Stokes L.M."/>
            <person name="Touchman J.W."/>
            <person name="Blankenship R.E."/>
            <person name="Madigan M.T."/>
        </authorList>
    </citation>
    <scope>NUCLEOTIDE SEQUENCE [LARGE SCALE GENOMIC DNA]</scope>
    <source>
        <strain evidence="2 3">ATCC 43061</strain>
    </source>
</reference>
<evidence type="ECO:0000256" key="1">
    <source>
        <dbReference type="SAM" id="MobiDB-lite"/>
    </source>
</evidence>
<evidence type="ECO:0000313" key="3">
    <source>
        <dbReference type="Proteomes" id="UP000426424"/>
    </source>
</evidence>
<sequence>MIKANACYEHGHQCPAMPMGLRDRLEHTAEGQHLALLELARAIAPPALPMVSRWSPAAPSGPERITGIRTLQSVR</sequence>
<dbReference type="AlphaFoldDB" id="A0A6I6EA87"/>
<keyword evidence="3" id="KW-1185">Reference proteome</keyword>
<organism evidence="2 3">
    <name type="scientific">Thermochromatium tepidum ATCC 43061</name>
    <dbReference type="NCBI Taxonomy" id="316276"/>
    <lineage>
        <taxon>Bacteria</taxon>
        <taxon>Pseudomonadati</taxon>
        <taxon>Pseudomonadota</taxon>
        <taxon>Gammaproteobacteria</taxon>
        <taxon>Chromatiales</taxon>
        <taxon>Chromatiaceae</taxon>
        <taxon>Thermochromatium</taxon>
    </lineage>
</organism>